<keyword evidence="5 11" id="KW-1133">Transmembrane helix</keyword>
<feature type="transmembrane region" description="Helical" evidence="11">
    <location>
        <begin position="107"/>
        <end position="127"/>
    </location>
</feature>
<comment type="subcellular location">
    <subcellularLocation>
        <location evidence="1">Cell membrane</location>
        <topology evidence="1">Multi-pass membrane protein</topology>
    </subcellularLocation>
</comment>
<dbReference type="OrthoDB" id="6435638at2759"/>
<dbReference type="EMBL" id="CAKASE010000056">
    <property type="protein sequence ID" value="CAG9566248.1"/>
    <property type="molecule type" value="Genomic_DNA"/>
</dbReference>
<evidence type="ECO:0000259" key="12">
    <source>
        <dbReference type="PROSITE" id="PS50262"/>
    </source>
</evidence>
<name>A0A8J2QTW4_9NEOP</name>
<keyword evidence="6 10" id="KW-0297">G-protein coupled receptor</keyword>
<keyword evidence="9 10" id="KW-0807">Transducer</keyword>
<feature type="domain" description="G-protein coupled receptors family 1 profile" evidence="12">
    <location>
        <begin position="48"/>
        <end position="318"/>
    </location>
</feature>
<dbReference type="GO" id="GO:0008528">
    <property type="term" value="F:G protein-coupled peptide receptor activity"/>
    <property type="evidence" value="ECO:0007669"/>
    <property type="project" value="TreeGrafter"/>
</dbReference>
<dbReference type="PROSITE" id="PS50262">
    <property type="entry name" value="G_PROTEIN_RECEP_F1_2"/>
    <property type="match status" value="1"/>
</dbReference>
<dbReference type="PANTHER" id="PTHR24230:SF163">
    <property type="entry name" value="CORAZONIN RECEPTOR, ISOFORM B"/>
    <property type="match status" value="1"/>
</dbReference>
<evidence type="ECO:0000256" key="4">
    <source>
        <dbReference type="ARBA" id="ARBA00022692"/>
    </source>
</evidence>
<accession>A0A8J2QTW4</accession>
<sequence length="519" mass="59333">MNVTSNNSFETVVQDYFYEGMNKTETVHNDQGFVVGIYSALFIIGAAGNVCVFVSLVRSRRRKSRVNLLMTHLAVADLIVTFIVIPFEIGWRTTNAWLAGNLACKFFLVLRAFGLYLSSNVLVCISLDRYFAVLYPLRLAVARNRSKTMLWVAWLGAFICSFPQSLVFRVMEHPTVPEFQQCVSFEAFSNRHQELAYNLTCLVVMYFAPLAIITVSYICIFFEIHTNSKEVTSKPPTTETGRIQLRRSDQRPLARARRRTLRMTVTIVSVFACCWLPYATMTLWYMFDRESAMHVSSKVQDLFFIMAVSNSCMDPLVYGSYTLDINIINGKLRKVFCSDAPSKTNGILLPSALAKGSIEDNKAGSDFFGAYKLVYVWPKVDKTVKNCIEVVFSEAVDLLDDPFTCECERKSPNLAFLHQKVHDFSTVVLADIVKNPEELSRALNDTCHCQPLDKKRNIFMKVNDNYFLYYDLESNEMRTYLFSKAMPKEAELKKIIGNFRDLKDKESMPVCKADFKLMM</sequence>
<feature type="transmembrane region" description="Helical" evidence="11">
    <location>
        <begin position="195"/>
        <end position="220"/>
    </location>
</feature>
<evidence type="ECO:0000256" key="11">
    <source>
        <dbReference type="SAM" id="Phobius"/>
    </source>
</evidence>
<dbReference type="GO" id="GO:0007218">
    <property type="term" value="P:neuropeptide signaling pathway"/>
    <property type="evidence" value="ECO:0007669"/>
    <property type="project" value="TreeGrafter"/>
</dbReference>
<dbReference type="SUPFAM" id="SSF81321">
    <property type="entry name" value="Family A G protein-coupled receptor-like"/>
    <property type="match status" value="1"/>
</dbReference>
<keyword evidence="14" id="KW-1185">Reference proteome</keyword>
<dbReference type="PRINTS" id="PR00237">
    <property type="entry name" value="GPCRRHODOPSN"/>
</dbReference>
<dbReference type="GO" id="GO:0005886">
    <property type="term" value="C:plasma membrane"/>
    <property type="evidence" value="ECO:0007669"/>
    <property type="project" value="UniProtKB-SubCell"/>
</dbReference>
<feature type="transmembrane region" description="Helical" evidence="11">
    <location>
        <begin position="148"/>
        <end position="168"/>
    </location>
</feature>
<comment type="caution">
    <text evidence="13">The sequence shown here is derived from an EMBL/GenBank/DDBJ whole genome shotgun (WGS) entry which is preliminary data.</text>
</comment>
<dbReference type="SMART" id="SM01381">
    <property type="entry name" value="7TM_GPCR_Srsx"/>
    <property type="match status" value="1"/>
</dbReference>
<dbReference type="Gene3D" id="1.20.1070.10">
    <property type="entry name" value="Rhodopsin 7-helix transmembrane proteins"/>
    <property type="match status" value="1"/>
</dbReference>
<keyword evidence="8 10" id="KW-0675">Receptor</keyword>
<evidence type="ECO:0000256" key="8">
    <source>
        <dbReference type="ARBA" id="ARBA00023170"/>
    </source>
</evidence>
<comment type="similarity">
    <text evidence="2 10">Belongs to the G-protein coupled receptor 1 family.</text>
</comment>
<organism evidence="13 14">
    <name type="scientific">Danaus chrysippus</name>
    <name type="common">African queen</name>
    <dbReference type="NCBI Taxonomy" id="151541"/>
    <lineage>
        <taxon>Eukaryota</taxon>
        <taxon>Metazoa</taxon>
        <taxon>Ecdysozoa</taxon>
        <taxon>Arthropoda</taxon>
        <taxon>Hexapoda</taxon>
        <taxon>Insecta</taxon>
        <taxon>Pterygota</taxon>
        <taxon>Neoptera</taxon>
        <taxon>Endopterygota</taxon>
        <taxon>Lepidoptera</taxon>
        <taxon>Glossata</taxon>
        <taxon>Ditrysia</taxon>
        <taxon>Papilionoidea</taxon>
        <taxon>Nymphalidae</taxon>
        <taxon>Danainae</taxon>
        <taxon>Danaini</taxon>
        <taxon>Danaina</taxon>
        <taxon>Danaus</taxon>
        <taxon>Anosia</taxon>
    </lineage>
</organism>
<evidence type="ECO:0000313" key="13">
    <source>
        <dbReference type="EMBL" id="CAG9566248.1"/>
    </source>
</evidence>
<dbReference type="AlphaFoldDB" id="A0A8J2QTW4"/>
<keyword evidence="4 10" id="KW-0812">Transmembrane</keyword>
<evidence type="ECO:0000256" key="9">
    <source>
        <dbReference type="ARBA" id="ARBA00023224"/>
    </source>
</evidence>
<evidence type="ECO:0000256" key="7">
    <source>
        <dbReference type="ARBA" id="ARBA00023136"/>
    </source>
</evidence>
<reference evidence="13" key="1">
    <citation type="submission" date="2021-09" db="EMBL/GenBank/DDBJ databases">
        <authorList>
            <person name="Martin H S."/>
        </authorList>
    </citation>
    <scope>NUCLEOTIDE SEQUENCE</scope>
</reference>
<dbReference type="PROSITE" id="PS00237">
    <property type="entry name" value="G_PROTEIN_RECEP_F1_1"/>
    <property type="match status" value="1"/>
</dbReference>
<evidence type="ECO:0000256" key="1">
    <source>
        <dbReference type="ARBA" id="ARBA00004651"/>
    </source>
</evidence>
<evidence type="ECO:0000256" key="10">
    <source>
        <dbReference type="RuleBase" id="RU000688"/>
    </source>
</evidence>
<dbReference type="Proteomes" id="UP000789524">
    <property type="component" value="Unassembled WGS sequence"/>
</dbReference>
<keyword evidence="7 11" id="KW-0472">Membrane</keyword>
<keyword evidence="3" id="KW-1003">Cell membrane</keyword>
<gene>
    <name evidence="13" type="ORF">DCHRY22_LOCUS6920</name>
</gene>
<feature type="transmembrane region" description="Helical" evidence="11">
    <location>
        <begin position="33"/>
        <end position="56"/>
    </location>
</feature>
<feature type="transmembrane region" description="Helical" evidence="11">
    <location>
        <begin position="265"/>
        <end position="287"/>
    </location>
</feature>
<evidence type="ECO:0000313" key="14">
    <source>
        <dbReference type="Proteomes" id="UP000789524"/>
    </source>
</evidence>
<evidence type="ECO:0000256" key="3">
    <source>
        <dbReference type="ARBA" id="ARBA00022475"/>
    </source>
</evidence>
<dbReference type="InterPro" id="IPR000276">
    <property type="entry name" value="GPCR_Rhodpsn"/>
</dbReference>
<protein>
    <submittedName>
        <fullName evidence="13">(African queen) hypothetical protein</fullName>
    </submittedName>
</protein>
<evidence type="ECO:0000256" key="2">
    <source>
        <dbReference type="ARBA" id="ARBA00010663"/>
    </source>
</evidence>
<proteinExistence type="inferred from homology"/>
<evidence type="ECO:0000256" key="6">
    <source>
        <dbReference type="ARBA" id="ARBA00023040"/>
    </source>
</evidence>
<dbReference type="Pfam" id="PF00001">
    <property type="entry name" value="7tm_1"/>
    <property type="match status" value="1"/>
</dbReference>
<evidence type="ECO:0000256" key="5">
    <source>
        <dbReference type="ARBA" id="ARBA00022989"/>
    </source>
</evidence>
<dbReference type="InterPro" id="IPR017452">
    <property type="entry name" value="GPCR_Rhodpsn_7TM"/>
</dbReference>
<dbReference type="PANTHER" id="PTHR24230">
    <property type="entry name" value="G-PROTEIN COUPLED RECEPTOR"/>
    <property type="match status" value="1"/>
</dbReference>
<feature type="transmembrane region" description="Helical" evidence="11">
    <location>
        <begin position="68"/>
        <end position="87"/>
    </location>
</feature>